<dbReference type="RefSeq" id="XP_009041287.1">
    <property type="nucleotide sequence ID" value="XM_009043039.1"/>
</dbReference>
<comment type="similarity">
    <text evidence="4">Belongs to the cytochrome b5 family.</text>
</comment>
<evidence type="ECO:0000313" key="8">
    <source>
        <dbReference type="Proteomes" id="UP000002729"/>
    </source>
</evidence>
<dbReference type="KEGG" id="aaf:AURANDRAFT_8401"/>
<keyword evidence="2" id="KW-0479">Metal-binding</keyword>
<dbReference type="PANTHER" id="PTHR19359">
    <property type="entry name" value="CYTOCHROME B5"/>
    <property type="match status" value="1"/>
</dbReference>
<dbReference type="Proteomes" id="UP000002729">
    <property type="component" value="Unassembled WGS sequence"/>
</dbReference>
<evidence type="ECO:0000259" key="5">
    <source>
        <dbReference type="PROSITE" id="PS50255"/>
    </source>
</evidence>
<feature type="domain" description="Cytochrome b5 heme-binding" evidence="5">
    <location>
        <begin position="1"/>
        <end position="52"/>
    </location>
</feature>
<dbReference type="RefSeq" id="XP_009041285.1">
    <property type="nucleotide sequence ID" value="XM_009043037.1"/>
</dbReference>
<dbReference type="Gene3D" id="3.10.120.10">
    <property type="entry name" value="Cytochrome b5-like heme/steroid binding domain"/>
    <property type="match status" value="1"/>
</dbReference>
<gene>
    <name evidence="6" type="ORF">AURANDRAFT_8401</name>
    <name evidence="7" type="ORF">AURANDRAFT_8406</name>
</gene>
<dbReference type="Pfam" id="PF00173">
    <property type="entry name" value="Cyt-b5"/>
    <property type="match status" value="1"/>
</dbReference>
<accession>F0YLN0</accession>
<dbReference type="GeneID" id="20229229"/>
<dbReference type="GO" id="GO:0020037">
    <property type="term" value="F:heme binding"/>
    <property type="evidence" value="ECO:0007669"/>
    <property type="project" value="TreeGrafter"/>
</dbReference>
<dbReference type="eggNOG" id="KOG0537">
    <property type="taxonomic scope" value="Eukaryota"/>
</dbReference>
<evidence type="ECO:0000313" key="6">
    <source>
        <dbReference type="EMBL" id="EGB04007.1"/>
    </source>
</evidence>
<evidence type="ECO:0000256" key="3">
    <source>
        <dbReference type="ARBA" id="ARBA00023004"/>
    </source>
</evidence>
<dbReference type="GO" id="GO:0016020">
    <property type="term" value="C:membrane"/>
    <property type="evidence" value="ECO:0007669"/>
    <property type="project" value="TreeGrafter"/>
</dbReference>
<keyword evidence="8" id="KW-1185">Reference proteome</keyword>
<protein>
    <recommendedName>
        <fullName evidence="5">Cytochrome b5 heme-binding domain-containing protein</fullName>
    </recommendedName>
</protein>
<dbReference type="InParanoid" id="F0YLN0"/>
<organism evidence="8">
    <name type="scientific">Aureococcus anophagefferens</name>
    <name type="common">Harmful bloom alga</name>
    <dbReference type="NCBI Taxonomy" id="44056"/>
    <lineage>
        <taxon>Eukaryota</taxon>
        <taxon>Sar</taxon>
        <taxon>Stramenopiles</taxon>
        <taxon>Ochrophyta</taxon>
        <taxon>Pelagophyceae</taxon>
        <taxon>Pelagomonadales</taxon>
        <taxon>Pelagomonadaceae</taxon>
        <taxon>Aureococcus</taxon>
    </lineage>
</organism>
<evidence type="ECO:0000256" key="1">
    <source>
        <dbReference type="ARBA" id="ARBA00022617"/>
    </source>
</evidence>
<dbReference type="PRINTS" id="PR00363">
    <property type="entry name" value="CYTOCHROMEB5"/>
</dbReference>
<keyword evidence="3" id="KW-0408">Iron</keyword>
<dbReference type="GeneID" id="20229231"/>
<dbReference type="InterPro" id="IPR036400">
    <property type="entry name" value="Cyt_B5-like_heme/steroid_sf"/>
</dbReference>
<dbReference type="EMBL" id="GL833157">
    <property type="protein sequence ID" value="EGB04007.1"/>
    <property type="molecule type" value="Genomic_DNA"/>
</dbReference>
<dbReference type="PROSITE" id="PS50255">
    <property type="entry name" value="CYTOCHROME_B5_2"/>
    <property type="match status" value="1"/>
</dbReference>
<dbReference type="OrthoDB" id="260519at2759"/>
<dbReference type="AlphaFoldDB" id="F0YLN0"/>
<keyword evidence="1" id="KW-0349">Heme</keyword>
<evidence type="ECO:0000256" key="2">
    <source>
        <dbReference type="ARBA" id="ARBA00022723"/>
    </source>
</evidence>
<dbReference type="SUPFAM" id="SSF55856">
    <property type="entry name" value="Cytochrome b5-like heme/steroid binding domain"/>
    <property type="match status" value="1"/>
</dbReference>
<feature type="non-terminal residue" evidence="6">
    <location>
        <position position="1"/>
    </location>
</feature>
<sequence>IHGAVYDITAFAPQHPGSLDTVLDFAGTDATTFFEDVGHSSVARKIMRPMKV</sequence>
<dbReference type="KEGG" id="aaf:AURANDRAFT_8406"/>
<dbReference type="EMBL" id="GL833157">
    <property type="protein sequence ID" value="EGB04009.1"/>
    <property type="molecule type" value="Genomic_DNA"/>
</dbReference>
<reference evidence="6 8" key="1">
    <citation type="journal article" date="2011" name="Proc. Natl. Acad. Sci. U.S.A.">
        <title>Niche of harmful alga Aureococcus anophagefferens revealed through ecogenomics.</title>
        <authorList>
            <person name="Gobler C.J."/>
            <person name="Berry D.L."/>
            <person name="Dyhrman S.T."/>
            <person name="Wilhelm S.W."/>
            <person name="Salamov A."/>
            <person name="Lobanov A.V."/>
            <person name="Zhang Y."/>
            <person name="Collier J.L."/>
            <person name="Wurch L.L."/>
            <person name="Kustka A.B."/>
            <person name="Dill B.D."/>
            <person name="Shah M."/>
            <person name="VerBerkmoes N.C."/>
            <person name="Kuo A."/>
            <person name="Terry A."/>
            <person name="Pangilinan J."/>
            <person name="Lindquist E.A."/>
            <person name="Lucas S."/>
            <person name="Paulsen I.T."/>
            <person name="Hattenrath-Lehmann T.K."/>
            <person name="Talmage S.C."/>
            <person name="Walker E.A."/>
            <person name="Koch F."/>
            <person name="Burson A.M."/>
            <person name="Marcoval M.A."/>
            <person name="Tang Y.Z."/>
            <person name="Lecleir G.R."/>
            <person name="Coyne K.J."/>
            <person name="Berg G.M."/>
            <person name="Bertrand E.M."/>
            <person name="Saito M.A."/>
            <person name="Gladyshev V.N."/>
            <person name="Grigoriev I.V."/>
        </authorList>
    </citation>
    <scope>NUCLEOTIDE SEQUENCE [LARGE SCALE GENOMIC DNA]</scope>
    <source>
        <strain evidence="8">CCMP 1984</strain>
        <strain evidence="6">CCMP1984</strain>
    </source>
</reference>
<feature type="non-terminal residue" evidence="6">
    <location>
        <position position="52"/>
    </location>
</feature>
<evidence type="ECO:0000256" key="4">
    <source>
        <dbReference type="ARBA" id="ARBA00038168"/>
    </source>
</evidence>
<evidence type="ECO:0000313" key="7">
    <source>
        <dbReference type="EMBL" id="EGB04009.1"/>
    </source>
</evidence>
<name>F0YLN0_AURAN</name>
<dbReference type="InterPro" id="IPR001199">
    <property type="entry name" value="Cyt_B5-like_heme/steroid-bd"/>
</dbReference>
<dbReference type="GO" id="GO:0046872">
    <property type="term" value="F:metal ion binding"/>
    <property type="evidence" value="ECO:0007669"/>
    <property type="project" value="UniProtKB-KW"/>
</dbReference>
<proteinExistence type="inferred from homology"/>
<dbReference type="InterPro" id="IPR050668">
    <property type="entry name" value="Cytochrome_b5"/>
</dbReference>